<reference evidence="1 2" key="2">
    <citation type="submission" date="2013-03" db="EMBL/GenBank/DDBJ databases">
        <title>Diversity in Clostridium botulinum.</title>
        <authorList>
            <person name="Timme R.E."/>
            <person name="Allard M."/>
            <person name="Luo Y."/>
            <person name="Strain E."/>
            <person name="Gonzalez-Escalona N."/>
            <person name="Brown E."/>
        </authorList>
    </citation>
    <scope>NUCLEOTIDE SEQUENCE [LARGE SCALE GENOMIC DNA]</scope>
    <source>
        <strain evidence="1 2">CFSAN001627</strain>
    </source>
</reference>
<feature type="non-terminal residue" evidence="1">
    <location>
        <position position="1"/>
    </location>
</feature>
<dbReference type="AlphaFoldDB" id="M1ZT97"/>
<evidence type="ECO:0000313" key="1">
    <source>
        <dbReference type="EMBL" id="EKN39189.1"/>
    </source>
</evidence>
<sequence>DCNLMIDGIVGENTWNRIMRE</sequence>
<dbReference type="Proteomes" id="UP000011944">
    <property type="component" value="Unassembled WGS sequence"/>
</dbReference>
<name>M1ZT97_CLOBO</name>
<gene>
    <name evidence="1" type="ORF">CFSAN001627_23034</name>
</gene>
<accession>M1ZT97</accession>
<reference evidence="1 2" key="1">
    <citation type="submission" date="2012-10" db="EMBL/GenBank/DDBJ databases">
        <authorList>
            <person name="Strain E.A."/>
            <person name="Brown E."/>
            <person name="Allard M.W."/>
            <person name="Gonzalez-Escalona N."/>
            <person name="Timme R."/>
        </authorList>
    </citation>
    <scope>NUCLEOTIDE SEQUENCE [LARGE SCALE GENOMIC DNA]</scope>
    <source>
        <strain evidence="1 2">CFSAN001627</strain>
    </source>
</reference>
<dbReference type="EMBL" id="AMXI01001446">
    <property type="protein sequence ID" value="EKN39189.1"/>
    <property type="molecule type" value="Genomic_DNA"/>
</dbReference>
<protein>
    <submittedName>
        <fullName evidence="1">N-acetylmuramoyl-L-alanine amidase</fullName>
    </submittedName>
</protein>
<organism evidence="1 2">
    <name type="scientific">Clostridium botulinum CFSAN001627</name>
    <dbReference type="NCBI Taxonomy" id="1232189"/>
    <lineage>
        <taxon>Bacteria</taxon>
        <taxon>Bacillati</taxon>
        <taxon>Bacillota</taxon>
        <taxon>Clostridia</taxon>
        <taxon>Eubacteriales</taxon>
        <taxon>Clostridiaceae</taxon>
        <taxon>Clostridium</taxon>
    </lineage>
</organism>
<evidence type="ECO:0000313" key="2">
    <source>
        <dbReference type="Proteomes" id="UP000011944"/>
    </source>
</evidence>
<comment type="caution">
    <text evidence="1">The sequence shown here is derived from an EMBL/GenBank/DDBJ whole genome shotgun (WGS) entry which is preliminary data.</text>
</comment>
<proteinExistence type="predicted"/>